<organism evidence="2 3">
    <name type="scientific">Humicola insolens</name>
    <name type="common">Soft-rot fungus</name>
    <dbReference type="NCBI Taxonomy" id="85995"/>
    <lineage>
        <taxon>Eukaryota</taxon>
        <taxon>Fungi</taxon>
        <taxon>Dikarya</taxon>
        <taxon>Ascomycota</taxon>
        <taxon>Pezizomycotina</taxon>
        <taxon>Sordariomycetes</taxon>
        <taxon>Sordariomycetidae</taxon>
        <taxon>Sordariales</taxon>
        <taxon>Chaetomiaceae</taxon>
        <taxon>Mycothermus</taxon>
    </lineage>
</organism>
<feature type="compositionally biased region" description="Low complexity" evidence="1">
    <location>
        <begin position="155"/>
        <end position="169"/>
    </location>
</feature>
<dbReference type="Proteomes" id="UP001583172">
    <property type="component" value="Unassembled WGS sequence"/>
</dbReference>
<keyword evidence="3" id="KW-1185">Reference proteome</keyword>
<sequence>MPNLVAVDVSVTDRRLRLVFSDRAVAAAYAAYLRAQDLRPYQLQPVPGYRAVPQFHPVTKAVTLSLPDFITWFITCRLPDDEDAVTFTFSDEHAARAARWADSLLLLEPVPGSTPDECAILSRPPSATPASPPPTTTTYSRRRSSPPTSPRPRRGTLTPSSSATTAVAAPPTPTLRIAKQLHVRRLWNRAYLLRRLEDLRRQAVAATTTAVANAAVAGTGFVTSPSPTSATGTPTKNRSRVGSPVWSPGGGRVPVAMAVSGGMQRGDIWW</sequence>
<dbReference type="EMBL" id="JAZGSY010000168">
    <property type="protein sequence ID" value="KAL1839243.1"/>
    <property type="molecule type" value="Genomic_DNA"/>
</dbReference>
<evidence type="ECO:0000256" key="1">
    <source>
        <dbReference type="SAM" id="MobiDB-lite"/>
    </source>
</evidence>
<feature type="region of interest" description="Disordered" evidence="1">
    <location>
        <begin position="116"/>
        <end position="171"/>
    </location>
</feature>
<protein>
    <submittedName>
        <fullName evidence="2">Uncharacterized protein</fullName>
    </submittedName>
</protein>
<evidence type="ECO:0000313" key="3">
    <source>
        <dbReference type="Proteomes" id="UP001583172"/>
    </source>
</evidence>
<proteinExistence type="predicted"/>
<reference evidence="2 3" key="1">
    <citation type="journal article" date="2024" name="Commun. Biol.">
        <title>Comparative genomic analysis of thermophilic fungi reveals convergent evolutionary adaptations and gene losses.</title>
        <authorList>
            <person name="Steindorff A.S."/>
            <person name="Aguilar-Pontes M.V."/>
            <person name="Robinson A.J."/>
            <person name="Andreopoulos B."/>
            <person name="LaButti K."/>
            <person name="Kuo A."/>
            <person name="Mondo S."/>
            <person name="Riley R."/>
            <person name="Otillar R."/>
            <person name="Haridas S."/>
            <person name="Lipzen A."/>
            <person name="Grimwood J."/>
            <person name="Schmutz J."/>
            <person name="Clum A."/>
            <person name="Reid I.D."/>
            <person name="Moisan M.C."/>
            <person name="Butler G."/>
            <person name="Nguyen T.T.M."/>
            <person name="Dewar K."/>
            <person name="Conant G."/>
            <person name="Drula E."/>
            <person name="Henrissat B."/>
            <person name="Hansel C."/>
            <person name="Singer S."/>
            <person name="Hutchinson M.I."/>
            <person name="de Vries R.P."/>
            <person name="Natvig D.O."/>
            <person name="Powell A.J."/>
            <person name="Tsang A."/>
            <person name="Grigoriev I.V."/>
        </authorList>
    </citation>
    <scope>NUCLEOTIDE SEQUENCE [LARGE SCALE GENOMIC DNA]</scope>
    <source>
        <strain evidence="2 3">CBS 620.91</strain>
    </source>
</reference>
<evidence type="ECO:0000313" key="2">
    <source>
        <dbReference type="EMBL" id="KAL1839243.1"/>
    </source>
</evidence>
<name>A0ABR3VBM5_HUMIN</name>
<feature type="compositionally biased region" description="Pro residues" evidence="1">
    <location>
        <begin position="126"/>
        <end position="135"/>
    </location>
</feature>
<gene>
    <name evidence="2" type="ORF">VTJ49DRAFT_1721</name>
</gene>
<comment type="caution">
    <text evidence="2">The sequence shown here is derived from an EMBL/GenBank/DDBJ whole genome shotgun (WGS) entry which is preliminary data.</text>
</comment>
<accession>A0ABR3VBM5</accession>
<feature type="compositionally biased region" description="Low complexity" evidence="1">
    <location>
        <begin position="225"/>
        <end position="235"/>
    </location>
</feature>
<feature type="region of interest" description="Disordered" evidence="1">
    <location>
        <begin position="225"/>
        <end position="249"/>
    </location>
</feature>